<proteinExistence type="predicted"/>
<gene>
    <name evidence="2" type="ORF">ENN70_00205</name>
    <name evidence="3" type="ORF">ENW66_02380</name>
</gene>
<dbReference type="EMBL" id="DTLB01000010">
    <property type="protein sequence ID" value="HFW31788.1"/>
    <property type="molecule type" value="Genomic_DNA"/>
</dbReference>
<reference evidence="2" key="1">
    <citation type="journal article" date="2020" name="mSystems">
        <title>Genome- and Community-Level Interaction Insights into Carbon Utilization and Element Cycling Functions of Hydrothermarchaeota in Hydrothermal Sediment.</title>
        <authorList>
            <person name="Zhou Z."/>
            <person name="Liu Y."/>
            <person name="Xu W."/>
            <person name="Pan J."/>
            <person name="Luo Z.H."/>
            <person name="Li M."/>
        </authorList>
    </citation>
    <scope>NUCLEOTIDE SEQUENCE [LARGE SCALE GENOMIC DNA]</scope>
    <source>
        <strain evidence="2">SpSt-12</strain>
        <strain evidence="3">SpSt-87</strain>
    </source>
</reference>
<evidence type="ECO:0000313" key="3">
    <source>
        <dbReference type="EMBL" id="HFW31788.1"/>
    </source>
</evidence>
<name>A0A7C2SPU5_ARCFL</name>
<keyword evidence="1" id="KW-1133">Transmembrane helix</keyword>
<sequence>MIGILLPFLIPMILLEAVSLIPILLFVPLYLLGSVASQSSAEMAVSLAGFVGLMYYFLRS</sequence>
<evidence type="ECO:0000313" key="2">
    <source>
        <dbReference type="EMBL" id="HET20551.1"/>
    </source>
</evidence>
<feature type="transmembrane region" description="Helical" evidence="1">
    <location>
        <begin position="12"/>
        <end position="33"/>
    </location>
</feature>
<keyword evidence="1" id="KW-0812">Transmembrane</keyword>
<protein>
    <submittedName>
        <fullName evidence="2">Uncharacterized protein</fullName>
    </submittedName>
</protein>
<accession>A0A7C2SPU5</accession>
<keyword evidence="1" id="KW-0472">Membrane</keyword>
<feature type="transmembrane region" description="Helical" evidence="1">
    <location>
        <begin position="39"/>
        <end position="58"/>
    </location>
</feature>
<dbReference type="EMBL" id="DSCQ01000001">
    <property type="protein sequence ID" value="HET20551.1"/>
    <property type="molecule type" value="Genomic_DNA"/>
</dbReference>
<organism evidence="2">
    <name type="scientific">Archaeoglobus fulgidus</name>
    <dbReference type="NCBI Taxonomy" id="2234"/>
    <lineage>
        <taxon>Archaea</taxon>
        <taxon>Methanobacteriati</taxon>
        <taxon>Methanobacteriota</taxon>
        <taxon>Archaeoglobi</taxon>
        <taxon>Archaeoglobales</taxon>
        <taxon>Archaeoglobaceae</taxon>
        <taxon>Archaeoglobus</taxon>
    </lineage>
</organism>
<evidence type="ECO:0000256" key="1">
    <source>
        <dbReference type="SAM" id="Phobius"/>
    </source>
</evidence>
<dbReference type="AlphaFoldDB" id="A0A7C2SPU5"/>
<comment type="caution">
    <text evidence="2">The sequence shown here is derived from an EMBL/GenBank/DDBJ whole genome shotgun (WGS) entry which is preliminary data.</text>
</comment>